<dbReference type="OMA" id="DQLWDFV"/>
<proteinExistence type="inferred from homology"/>
<evidence type="ECO:0000256" key="9">
    <source>
        <dbReference type="ARBA" id="ARBA00023306"/>
    </source>
</evidence>
<dbReference type="GO" id="GO:0008017">
    <property type="term" value="F:microtubule binding"/>
    <property type="evidence" value="ECO:0007669"/>
    <property type="project" value="TreeGrafter"/>
</dbReference>
<evidence type="ECO:0000256" key="1">
    <source>
        <dbReference type="ARBA" id="ARBA00007804"/>
    </source>
</evidence>
<accession>A0A3M6TGL2</accession>
<reference evidence="14 15" key="1">
    <citation type="journal article" date="2018" name="Sci. Rep.">
        <title>Comparative analysis of the Pocillopora damicornis genome highlights role of immune system in coral evolution.</title>
        <authorList>
            <person name="Cunning R."/>
            <person name="Bay R.A."/>
            <person name="Gillette P."/>
            <person name="Baker A.C."/>
            <person name="Traylor-Knowles N."/>
        </authorList>
    </citation>
    <scope>NUCLEOTIDE SEQUENCE [LARGE SCALE GENOMIC DNA]</scope>
    <source>
        <strain evidence="14">RSMAS</strain>
        <tissue evidence="14">Whole animal</tissue>
    </source>
</reference>
<dbReference type="InterPro" id="IPR013252">
    <property type="entry name" value="Ndc80_Spc24"/>
</dbReference>
<dbReference type="PANTHER" id="PTHR22142:SF2">
    <property type="entry name" value="KINETOCHORE PROTEIN SPC24"/>
    <property type="match status" value="1"/>
</dbReference>
<dbReference type="PANTHER" id="PTHR22142">
    <property type="match status" value="1"/>
</dbReference>
<keyword evidence="10 12" id="KW-0137">Centromere</keyword>
<dbReference type="Gene3D" id="3.30.160.570">
    <property type="entry name" value="Ncd80 complex, Spc24 subunit"/>
    <property type="match status" value="1"/>
</dbReference>
<evidence type="ECO:0000313" key="14">
    <source>
        <dbReference type="EMBL" id="RMX40439.1"/>
    </source>
</evidence>
<comment type="caution">
    <text evidence="14">The sequence shown here is derived from an EMBL/GenBank/DDBJ whole genome shotgun (WGS) entry which is preliminary data.</text>
</comment>
<dbReference type="GO" id="GO:0007059">
    <property type="term" value="P:chromosome segregation"/>
    <property type="evidence" value="ECO:0007669"/>
    <property type="project" value="TreeGrafter"/>
</dbReference>
<evidence type="ECO:0000256" key="6">
    <source>
        <dbReference type="ARBA" id="ARBA00022838"/>
    </source>
</evidence>
<keyword evidence="4 12" id="KW-0132">Cell division</keyword>
<dbReference type="Pfam" id="PF08286">
    <property type="entry name" value="Spc24"/>
    <property type="match status" value="1"/>
</dbReference>
<evidence type="ECO:0000256" key="3">
    <source>
        <dbReference type="ARBA" id="ARBA00022454"/>
    </source>
</evidence>
<dbReference type="Proteomes" id="UP000275408">
    <property type="component" value="Unassembled WGS sequence"/>
</dbReference>
<evidence type="ECO:0000256" key="12">
    <source>
        <dbReference type="RuleBase" id="RU368011"/>
    </source>
</evidence>
<evidence type="ECO:0000256" key="4">
    <source>
        <dbReference type="ARBA" id="ARBA00022618"/>
    </source>
</evidence>
<evidence type="ECO:0000256" key="2">
    <source>
        <dbReference type="ARBA" id="ARBA00013690"/>
    </source>
</evidence>
<dbReference type="EMBL" id="RCHS01003631">
    <property type="protein sequence ID" value="RMX40439.1"/>
    <property type="molecule type" value="Genomic_DNA"/>
</dbReference>
<sequence length="192" mass="22191">MSFKEAVDTPNEVITVLASAEDEEALVKVAKIYNDIDEERSLQQESVKTTLRALSKILAKNEEEEKALRVDEKLPAIEKLQVEKDTTVKHIEKLEADVKVFEKNITEKEAEMKEWTEKAAEVKTDRVEVLPQTKYNFSLYTNVSHIRWDYECEDDQVKGFIANLNDVKPFCFSKSEKTKYDIVNALWELLDG</sequence>
<evidence type="ECO:0000256" key="11">
    <source>
        <dbReference type="ARBA" id="ARBA00045419"/>
    </source>
</evidence>
<keyword evidence="5 12" id="KW-0498">Mitosis</keyword>
<evidence type="ECO:0000313" key="15">
    <source>
        <dbReference type="Proteomes" id="UP000275408"/>
    </source>
</evidence>
<organism evidence="14 15">
    <name type="scientific">Pocillopora damicornis</name>
    <name type="common">Cauliflower coral</name>
    <name type="synonym">Millepora damicornis</name>
    <dbReference type="NCBI Taxonomy" id="46731"/>
    <lineage>
        <taxon>Eukaryota</taxon>
        <taxon>Metazoa</taxon>
        <taxon>Cnidaria</taxon>
        <taxon>Anthozoa</taxon>
        <taxon>Hexacorallia</taxon>
        <taxon>Scleractinia</taxon>
        <taxon>Astrocoeniina</taxon>
        <taxon>Pocilloporidae</taxon>
        <taxon>Pocillopora</taxon>
    </lineage>
</organism>
<keyword evidence="3 12" id="KW-0158">Chromosome</keyword>
<comment type="subunit">
    <text evidence="12">Component of the NDC80 complex.</text>
</comment>
<comment type="function">
    <text evidence="11">Acts as a component of the essential kinetochore-associated NDC80 complex, which is required for chromosome segregation and spindle checkpoint activity. Required for kinetochore integrity and the organization of stable microtubule binding sites in the outer plate of the kinetochore. The NDC80 complex synergistically enhances the affinity of the SKA1 complex for microtubules and may allow the NDC80 complex to track depolymerizing microtubules.</text>
</comment>
<evidence type="ECO:0000256" key="13">
    <source>
        <dbReference type="SAM" id="Coils"/>
    </source>
</evidence>
<dbReference type="STRING" id="46731.A0A3M6TGL2"/>
<dbReference type="GO" id="GO:0031262">
    <property type="term" value="C:Ndc80 complex"/>
    <property type="evidence" value="ECO:0007669"/>
    <property type="project" value="TreeGrafter"/>
</dbReference>
<protein>
    <recommendedName>
        <fullName evidence="2 12">Kinetochore protein Spc24</fullName>
    </recommendedName>
</protein>
<comment type="subcellular location">
    <subcellularLocation>
        <location evidence="12">Nucleus</location>
    </subcellularLocation>
    <subcellularLocation>
        <location evidence="12">Chromosome</location>
        <location evidence="12">Centromere</location>
        <location evidence="12">Kinetochore</location>
    </subcellularLocation>
</comment>
<dbReference type="GO" id="GO:0005634">
    <property type="term" value="C:nucleus"/>
    <property type="evidence" value="ECO:0007669"/>
    <property type="project" value="UniProtKB-SubCell"/>
</dbReference>
<gene>
    <name evidence="14" type="ORF">pdam_00009460</name>
</gene>
<comment type="similarity">
    <text evidence="1 12">Belongs to the SPC24 family.</text>
</comment>
<keyword evidence="7 13" id="KW-0175">Coiled coil</keyword>
<evidence type="ECO:0000256" key="7">
    <source>
        <dbReference type="ARBA" id="ARBA00023054"/>
    </source>
</evidence>
<keyword evidence="9 12" id="KW-0131">Cell cycle</keyword>
<evidence type="ECO:0000256" key="8">
    <source>
        <dbReference type="ARBA" id="ARBA00023242"/>
    </source>
</evidence>
<keyword evidence="6 12" id="KW-0995">Kinetochore</keyword>
<evidence type="ECO:0000256" key="5">
    <source>
        <dbReference type="ARBA" id="ARBA00022776"/>
    </source>
</evidence>
<keyword evidence="15" id="KW-1185">Reference proteome</keyword>
<keyword evidence="8 12" id="KW-0539">Nucleus</keyword>
<dbReference type="GO" id="GO:0051301">
    <property type="term" value="P:cell division"/>
    <property type="evidence" value="ECO:0007669"/>
    <property type="project" value="UniProtKB-UniRule"/>
</dbReference>
<dbReference type="AlphaFoldDB" id="A0A3M6TGL2"/>
<evidence type="ECO:0000256" key="10">
    <source>
        <dbReference type="ARBA" id="ARBA00023328"/>
    </source>
</evidence>
<feature type="coiled-coil region" evidence="13">
    <location>
        <begin position="77"/>
        <end position="125"/>
    </location>
</feature>
<name>A0A3M6TGL2_POCDA</name>
<dbReference type="OrthoDB" id="6432863at2759"/>